<evidence type="ECO:0000259" key="8">
    <source>
        <dbReference type="Pfam" id="PF08281"/>
    </source>
</evidence>
<dbReference type="Pfam" id="PF04542">
    <property type="entry name" value="Sigma70_r2"/>
    <property type="match status" value="1"/>
</dbReference>
<evidence type="ECO:0000313" key="11">
    <source>
        <dbReference type="Proteomes" id="UP000292003"/>
    </source>
</evidence>
<evidence type="ECO:0000259" key="7">
    <source>
        <dbReference type="Pfam" id="PF04542"/>
    </source>
</evidence>
<dbReference type="Pfam" id="PF08281">
    <property type="entry name" value="Sigma70_r4_2"/>
    <property type="match status" value="1"/>
</dbReference>
<dbReference type="InterPro" id="IPR032710">
    <property type="entry name" value="NTF2-like_dom_sf"/>
</dbReference>
<dbReference type="NCBIfam" id="TIGR02937">
    <property type="entry name" value="sigma70-ECF"/>
    <property type="match status" value="1"/>
</dbReference>
<dbReference type="SUPFAM" id="SSF88946">
    <property type="entry name" value="Sigma2 domain of RNA polymerase sigma factors"/>
    <property type="match status" value="1"/>
</dbReference>
<dbReference type="InterPro" id="IPR014284">
    <property type="entry name" value="RNA_pol_sigma-70_dom"/>
</dbReference>
<gene>
    <name evidence="10" type="ORF">EWH70_13060</name>
</gene>
<dbReference type="EMBL" id="SFCC01000006">
    <property type="protein sequence ID" value="RZQ63377.1"/>
    <property type="molecule type" value="Genomic_DNA"/>
</dbReference>
<dbReference type="InterPro" id="IPR014305">
    <property type="entry name" value="RNA_pol_sigma-G_actinobac"/>
</dbReference>
<dbReference type="GO" id="GO:0006352">
    <property type="term" value="P:DNA-templated transcription initiation"/>
    <property type="evidence" value="ECO:0007669"/>
    <property type="project" value="InterPro"/>
</dbReference>
<evidence type="ECO:0000313" key="10">
    <source>
        <dbReference type="EMBL" id="RZQ63377.1"/>
    </source>
</evidence>
<accession>A0A4Q7J844</accession>
<dbReference type="SUPFAM" id="SSF54427">
    <property type="entry name" value="NTF2-like"/>
    <property type="match status" value="1"/>
</dbReference>
<organism evidence="10 11">
    <name type="scientific">Amycolatopsis suaedae</name>
    <dbReference type="NCBI Taxonomy" id="2510978"/>
    <lineage>
        <taxon>Bacteria</taxon>
        <taxon>Bacillati</taxon>
        <taxon>Actinomycetota</taxon>
        <taxon>Actinomycetes</taxon>
        <taxon>Pseudonocardiales</taxon>
        <taxon>Pseudonocardiaceae</taxon>
        <taxon>Amycolatopsis</taxon>
    </lineage>
</organism>
<dbReference type="GO" id="GO:0003677">
    <property type="term" value="F:DNA binding"/>
    <property type="evidence" value="ECO:0007669"/>
    <property type="project" value="UniProtKB-KW"/>
</dbReference>
<keyword evidence="11" id="KW-1185">Reference proteome</keyword>
<dbReference type="Gene3D" id="1.10.1740.10">
    <property type="match status" value="1"/>
</dbReference>
<dbReference type="Gene3D" id="1.10.10.10">
    <property type="entry name" value="Winged helix-like DNA-binding domain superfamily/Winged helix DNA-binding domain"/>
    <property type="match status" value="1"/>
</dbReference>
<reference evidence="10 11" key="1">
    <citation type="submission" date="2019-02" db="EMBL/GenBank/DDBJ databases">
        <title>Draft genome sequence of Amycolatopsis sp. 8-3EHSu isolated from roots of Suaeda maritima.</title>
        <authorList>
            <person name="Duangmal K."/>
            <person name="Chantavorakit T."/>
        </authorList>
    </citation>
    <scope>NUCLEOTIDE SEQUENCE [LARGE SCALE GENOMIC DNA]</scope>
    <source>
        <strain evidence="10 11">8-3EHSu</strain>
    </source>
</reference>
<dbReference type="GO" id="GO:0006950">
    <property type="term" value="P:response to stress"/>
    <property type="evidence" value="ECO:0007669"/>
    <property type="project" value="UniProtKB-ARBA"/>
</dbReference>
<dbReference type="GO" id="GO:0016987">
    <property type="term" value="F:sigma factor activity"/>
    <property type="evidence" value="ECO:0007669"/>
    <property type="project" value="UniProtKB-KW"/>
</dbReference>
<evidence type="ECO:0000256" key="4">
    <source>
        <dbReference type="ARBA" id="ARBA00023082"/>
    </source>
</evidence>
<dbReference type="InterPro" id="IPR007627">
    <property type="entry name" value="RNA_pol_sigma70_r2"/>
</dbReference>
<dbReference type="InterPro" id="IPR013324">
    <property type="entry name" value="RNA_pol_sigma_r3/r4-like"/>
</dbReference>
<dbReference type="PANTHER" id="PTHR30173">
    <property type="entry name" value="SIGMA 19 FACTOR"/>
    <property type="match status" value="1"/>
</dbReference>
<evidence type="ECO:0000256" key="6">
    <source>
        <dbReference type="RuleBase" id="RU000716"/>
    </source>
</evidence>
<feature type="domain" description="RNA polymerase sigma factor 70 region 4 type 2" evidence="8">
    <location>
        <begin position="117"/>
        <end position="167"/>
    </location>
</feature>
<dbReference type="InterPro" id="IPR013325">
    <property type="entry name" value="RNA_pol_sigma_r2"/>
</dbReference>
<evidence type="ECO:0000256" key="3">
    <source>
        <dbReference type="ARBA" id="ARBA00023015"/>
    </source>
</evidence>
<evidence type="ECO:0000256" key="1">
    <source>
        <dbReference type="ARBA" id="ARBA00010641"/>
    </source>
</evidence>
<evidence type="ECO:0000256" key="2">
    <source>
        <dbReference type="ARBA" id="ARBA00011344"/>
    </source>
</evidence>
<dbReference type="Pfam" id="PF12680">
    <property type="entry name" value="SnoaL_2"/>
    <property type="match status" value="1"/>
</dbReference>
<dbReference type="PROSITE" id="PS01063">
    <property type="entry name" value="SIGMA70_ECF"/>
    <property type="match status" value="1"/>
</dbReference>
<evidence type="ECO:0000259" key="9">
    <source>
        <dbReference type="Pfam" id="PF12680"/>
    </source>
</evidence>
<dbReference type="SUPFAM" id="SSF88659">
    <property type="entry name" value="Sigma3 and sigma4 domains of RNA polymerase sigma factors"/>
    <property type="match status" value="1"/>
</dbReference>
<dbReference type="CDD" id="cd06171">
    <property type="entry name" value="Sigma70_r4"/>
    <property type="match status" value="1"/>
</dbReference>
<dbReference type="AlphaFoldDB" id="A0A4Q7J844"/>
<dbReference type="InterPro" id="IPR036388">
    <property type="entry name" value="WH-like_DNA-bd_sf"/>
</dbReference>
<dbReference type="InterPro" id="IPR000838">
    <property type="entry name" value="RNA_pol_sigma70_ECF_CS"/>
</dbReference>
<keyword evidence="6" id="KW-0238">DNA-binding</keyword>
<keyword evidence="3 6" id="KW-0805">Transcription regulation</keyword>
<dbReference type="InterPro" id="IPR052704">
    <property type="entry name" value="ECF_Sigma-70_Domain"/>
</dbReference>
<comment type="caution">
    <text evidence="10">The sequence shown here is derived from an EMBL/GenBank/DDBJ whole genome shotgun (WGS) entry which is preliminary data.</text>
</comment>
<keyword evidence="5 6" id="KW-0804">Transcription</keyword>
<dbReference type="NCBIfam" id="TIGR02960">
    <property type="entry name" value="SigX5"/>
    <property type="match status" value="1"/>
</dbReference>
<feature type="domain" description="RNA polymerase sigma-70 region 2" evidence="7">
    <location>
        <begin position="7"/>
        <end position="74"/>
    </location>
</feature>
<dbReference type="OrthoDB" id="3806887at2"/>
<dbReference type="InterPro" id="IPR037401">
    <property type="entry name" value="SnoaL-like"/>
</dbReference>
<name>A0A4Q7J844_9PSEU</name>
<dbReference type="InterPro" id="IPR013249">
    <property type="entry name" value="RNA_pol_sigma70_r4_t2"/>
</dbReference>
<comment type="subunit">
    <text evidence="2">Interacts transiently with the RNA polymerase catalytic core formed by RpoA, RpoB, RpoC and RpoZ (2 alpha, 1 beta, 1 beta' and 1 omega subunit) to form the RNA polymerase holoenzyme that can initiate transcription.</text>
</comment>
<protein>
    <recommendedName>
        <fullName evidence="6">RNA polymerase sigma factor</fullName>
    </recommendedName>
</protein>
<keyword evidence="4 6" id="KW-0731">Sigma factor</keyword>
<dbReference type="Gene3D" id="3.10.450.50">
    <property type="match status" value="1"/>
</dbReference>
<sequence length="300" mass="33180">MDTFRELIEPHRDELRLHCYRILGSLADAEDVLQETMVAAWQGLDGFAGRSTLRTWLYRIATNRCLNALRAGRRRPAEPLPPFDPPEPSRRGEVTWLEPYPDGPEASYEAKETVELAFVAALQRLPPRQAAILVLRDVLGFSTAEVAEMLDTSATAVKGALQRARATVRQRPAVTAEPPALARRFAEAFTAGDVDGLVSLLTDDAWLNMPPAPHEYHGRAAIAEFFTVFFDWCGARRFRLVPTCANAQPAFGCYLAQPGEPVAYPAGLLVLSPRDERLGAVTWFLHEGLLARFGLPSEVS</sequence>
<dbReference type="Proteomes" id="UP000292003">
    <property type="component" value="Unassembled WGS sequence"/>
</dbReference>
<proteinExistence type="inferred from homology"/>
<feature type="domain" description="SnoaL-like" evidence="9">
    <location>
        <begin position="182"/>
        <end position="250"/>
    </location>
</feature>
<dbReference type="PANTHER" id="PTHR30173:SF36">
    <property type="entry name" value="ECF RNA POLYMERASE SIGMA FACTOR SIGJ"/>
    <property type="match status" value="1"/>
</dbReference>
<dbReference type="NCBIfam" id="NF006089">
    <property type="entry name" value="PRK08241.1"/>
    <property type="match status" value="1"/>
</dbReference>
<evidence type="ECO:0000256" key="5">
    <source>
        <dbReference type="ARBA" id="ARBA00023163"/>
    </source>
</evidence>
<comment type="similarity">
    <text evidence="1 6">Belongs to the sigma-70 factor family. ECF subfamily.</text>
</comment>
<dbReference type="RefSeq" id="WP_130475630.1">
    <property type="nucleotide sequence ID" value="NZ_SFCC01000006.1"/>
</dbReference>